<organism evidence="1">
    <name type="scientific">Tupanvirus deep ocean</name>
    <dbReference type="NCBI Taxonomy" id="2126984"/>
    <lineage>
        <taxon>Viruses</taxon>
        <taxon>Varidnaviria</taxon>
        <taxon>Bamfordvirae</taxon>
        <taxon>Nucleocytoviricota</taxon>
        <taxon>Megaviricetes</taxon>
        <taxon>Imitervirales</taxon>
        <taxon>Mimiviridae</taxon>
        <taxon>Megamimivirinae</taxon>
        <taxon>Tupanvirus</taxon>
        <taxon>Tupanvirus altamarinense</taxon>
    </lineage>
</organism>
<dbReference type="Pfam" id="PF19186">
    <property type="entry name" value="DUF5868"/>
    <property type="match status" value="1"/>
</dbReference>
<evidence type="ECO:0000313" key="1">
    <source>
        <dbReference type="EMBL" id="QKU34539.1"/>
    </source>
</evidence>
<dbReference type="EMBL" id="MF405918">
    <property type="protein sequence ID" value="QKU34539.1"/>
    <property type="molecule type" value="Genomic_DNA"/>
</dbReference>
<name>A0A6N1NHB6_9VIRU</name>
<reference evidence="1" key="2">
    <citation type="journal article" date="2018" name="Nat. Commun.">
        <title>Tailed giant Tupanvirus possesses the most complete translational apparatus of the known virosphere.</title>
        <authorList>
            <person name="Abrahao J."/>
            <person name="Silva L."/>
            <person name="Silva L.S."/>
            <person name="Khalil J.Y.B."/>
            <person name="Rodrigues R."/>
            <person name="Arantes T."/>
            <person name="Assis F."/>
            <person name="Boratto P."/>
            <person name="Andrade M."/>
            <person name="Kroon E.G."/>
            <person name="Ribeiro B."/>
            <person name="Bergier I."/>
            <person name="Seligmann H."/>
            <person name="Ghigo E."/>
            <person name="Colson P."/>
            <person name="Levasseur A."/>
            <person name="Kroemer G."/>
            <person name="Raoult D."/>
            <person name="La Scola B."/>
        </authorList>
    </citation>
    <scope>NUCLEOTIDE SEQUENCE [LARGE SCALE GENOMIC DNA]</scope>
    <source>
        <strain evidence="1">Deep ocean</strain>
    </source>
</reference>
<dbReference type="InterPro" id="IPR043840">
    <property type="entry name" value="DUF5868"/>
</dbReference>
<proteinExistence type="predicted"/>
<reference evidence="1" key="1">
    <citation type="submission" date="2017-06" db="EMBL/GenBank/DDBJ databases">
        <authorList>
            <person name="Assis F.L."/>
            <person name="Abrahao J.S."/>
            <person name="Silva L."/>
            <person name="Khalil J.B."/>
            <person name="Rodrigues R."/>
            <person name="Silva L.S."/>
            <person name="Boratto P."/>
            <person name="Andrade M."/>
            <person name="Kroon E.G."/>
            <person name="Ribeiro B."/>
            <person name="Bergier I."/>
            <person name="Seligmann H."/>
            <person name="Ghigo E."/>
            <person name="Colson P."/>
            <person name="Levasseur A."/>
            <person name="Raoult D."/>
            <person name="Scola B.L."/>
        </authorList>
    </citation>
    <scope>NUCLEOTIDE SEQUENCE</scope>
    <source>
        <strain evidence="1">Deep ocean</strain>
    </source>
</reference>
<sequence length="206" mass="24222">MLINLDKNTQKKIEWLIRYVYQTVRIKYAYTVANDGTITKYYNRENMWSQPPIDKNESCGGYWDCELEFESADGPIDYKFIYNPDSFDEERCDEEYAMNQNAKDLLLNNTLDNIFLKSSKNIIFDNISGFNDDHRGSDHTKICLDFEPHTTICQVDNKIAFKDFVKACFDIKSHKFDFWYELYCGTKDIKDIGNSYVITVCFDHGS</sequence>
<dbReference type="RefSeq" id="YP_010781176.1">
    <property type="nucleotide sequence ID" value="NC_075038.1"/>
</dbReference>
<protein>
    <submittedName>
        <fullName evidence="1">Uncharacterized protein</fullName>
    </submittedName>
</protein>
<dbReference type="GeneID" id="80517867"/>
<accession>A0A6N1NHB6</accession>
<dbReference type="KEGG" id="vg:80517867"/>